<comment type="caution">
    <text evidence="2">The sequence shown here is derived from an EMBL/GenBank/DDBJ whole genome shotgun (WGS) entry which is preliminary data.</text>
</comment>
<name>A0A1Y2BTR0_9FUNG</name>
<keyword evidence="1" id="KW-0812">Transmembrane</keyword>
<feature type="transmembrane region" description="Helical" evidence="1">
    <location>
        <begin position="34"/>
        <end position="56"/>
    </location>
</feature>
<accession>A0A1Y2BTR0</accession>
<evidence type="ECO:0000313" key="3">
    <source>
        <dbReference type="Proteomes" id="UP000193642"/>
    </source>
</evidence>
<dbReference type="AlphaFoldDB" id="A0A1Y2BTR0"/>
<feature type="non-terminal residue" evidence="2">
    <location>
        <position position="160"/>
    </location>
</feature>
<gene>
    <name evidence="2" type="ORF">BCR33DRAFT_720859</name>
</gene>
<evidence type="ECO:0000256" key="1">
    <source>
        <dbReference type="SAM" id="Phobius"/>
    </source>
</evidence>
<keyword evidence="1" id="KW-1133">Transmembrane helix</keyword>
<dbReference type="EMBL" id="MCGO01000045">
    <property type="protein sequence ID" value="ORY38150.1"/>
    <property type="molecule type" value="Genomic_DNA"/>
</dbReference>
<protein>
    <submittedName>
        <fullName evidence="2">Uncharacterized protein</fullName>
    </submittedName>
</protein>
<organism evidence="2 3">
    <name type="scientific">Rhizoclosmatium globosum</name>
    <dbReference type="NCBI Taxonomy" id="329046"/>
    <lineage>
        <taxon>Eukaryota</taxon>
        <taxon>Fungi</taxon>
        <taxon>Fungi incertae sedis</taxon>
        <taxon>Chytridiomycota</taxon>
        <taxon>Chytridiomycota incertae sedis</taxon>
        <taxon>Chytridiomycetes</taxon>
        <taxon>Chytridiales</taxon>
        <taxon>Chytriomycetaceae</taxon>
        <taxon>Rhizoclosmatium</taxon>
    </lineage>
</organism>
<keyword evidence="1" id="KW-0472">Membrane</keyword>
<keyword evidence="3" id="KW-1185">Reference proteome</keyword>
<proteinExistence type="predicted"/>
<evidence type="ECO:0000313" key="2">
    <source>
        <dbReference type="EMBL" id="ORY38150.1"/>
    </source>
</evidence>
<feature type="transmembrane region" description="Helical" evidence="1">
    <location>
        <begin position="68"/>
        <end position="91"/>
    </location>
</feature>
<reference evidence="2 3" key="1">
    <citation type="submission" date="2016-07" db="EMBL/GenBank/DDBJ databases">
        <title>Pervasive Adenine N6-methylation of Active Genes in Fungi.</title>
        <authorList>
            <consortium name="DOE Joint Genome Institute"/>
            <person name="Mondo S.J."/>
            <person name="Dannebaum R.O."/>
            <person name="Kuo R.C."/>
            <person name="Labutti K."/>
            <person name="Haridas S."/>
            <person name="Kuo A."/>
            <person name="Salamov A."/>
            <person name="Ahrendt S.R."/>
            <person name="Lipzen A."/>
            <person name="Sullivan W."/>
            <person name="Andreopoulos W.B."/>
            <person name="Clum A."/>
            <person name="Lindquist E."/>
            <person name="Daum C."/>
            <person name="Ramamoorthy G.K."/>
            <person name="Gryganskyi A."/>
            <person name="Culley D."/>
            <person name="Magnuson J.K."/>
            <person name="James T.Y."/>
            <person name="O'Malley M.A."/>
            <person name="Stajich J.E."/>
            <person name="Spatafora J.W."/>
            <person name="Visel A."/>
            <person name="Grigoriev I.V."/>
        </authorList>
    </citation>
    <scope>NUCLEOTIDE SEQUENCE [LARGE SCALE GENOMIC DNA]</scope>
    <source>
        <strain evidence="2 3">JEL800</strain>
    </source>
</reference>
<dbReference type="Proteomes" id="UP000193642">
    <property type="component" value="Unassembled WGS sequence"/>
</dbReference>
<sequence>MAVTFDTTVFVSFIYYLKRLSTDAEISLDGRLKIIAQFGAMTSLLGMIAFVFDVLYTLFPVGTLTHILLYHVAMLCLDLVVLLLMVLKFCLVSDKGKLNSNVSISSLNNIGKDDDGIVPMGLFRYLVSMVFDMVTPSVNLGKSTQKTRSMAVMSTVLTKT</sequence>